<name>A0A5J4KY07_9CHLR</name>
<dbReference type="RefSeq" id="WP_233098028.1">
    <property type="nucleotide sequence ID" value="NZ_BKZW01000004.1"/>
</dbReference>
<comment type="caution">
    <text evidence="2">The sequence shown here is derived from an EMBL/GenBank/DDBJ whole genome shotgun (WGS) entry which is preliminary data.</text>
</comment>
<evidence type="ECO:0000313" key="2">
    <source>
        <dbReference type="EMBL" id="GER91447.1"/>
    </source>
</evidence>
<organism evidence="2 3">
    <name type="scientific">Dictyobacter vulcani</name>
    <dbReference type="NCBI Taxonomy" id="2607529"/>
    <lineage>
        <taxon>Bacteria</taxon>
        <taxon>Bacillati</taxon>
        <taxon>Chloroflexota</taxon>
        <taxon>Ktedonobacteria</taxon>
        <taxon>Ktedonobacterales</taxon>
        <taxon>Dictyobacteraceae</taxon>
        <taxon>Dictyobacter</taxon>
    </lineage>
</organism>
<keyword evidence="3" id="KW-1185">Reference proteome</keyword>
<proteinExistence type="predicted"/>
<gene>
    <name evidence="2" type="ORF">KDW_56090</name>
</gene>
<dbReference type="AlphaFoldDB" id="A0A5J4KY07"/>
<dbReference type="Proteomes" id="UP000326912">
    <property type="component" value="Unassembled WGS sequence"/>
</dbReference>
<dbReference type="EMBL" id="BKZW01000004">
    <property type="protein sequence ID" value="GER91447.1"/>
    <property type="molecule type" value="Genomic_DNA"/>
</dbReference>
<reference evidence="2 3" key="1">
    <citation type="submission" date="2019-10" db="EMBL/GenBank/DDBJ databases">
        <title>Dictyobacter vulcani sp. nov., within the class Ktedonobacteria, isolated from soil of volcanic Mt. Zao.</title>
        <authorList>
            <person name="Zheng Y."/>
            <person name="Wang C.M."/>
            <person name="Sakai Y."/>
            <person name="Abe K."/>
            <person name="Yokota A."/>
            <person name="Yabe S."/>
        </authorList>
    </citation>
    <scope>NUCLEOTIDE SEQUENCE [LARGE SCALE GENOMIC DNA]</scope>
    <source>
        <strain evidence="2 3">W12</strain>
    </source>
</reference>
<evidence type="ECO:0000256" key="1">
    <source>
        <dbReference type="SAM" id="MobiDB-lite"/>
    </source>
</evidence>
<accession>A0A5J4KY07</accession>
<sequence length="61" mass="6725">MLRLKDAAAVGQGHIYAEAMRYLFDLEENNDAIDNRNASQQARHDPDPVDCPTITPAVAKS</sequence>
<protein>
    <submittedName>
        <fullName evidence="2">Uncharacterized protein</fullName>
    </submittedName>
</protein>
<feature type="region of interest" description="Disordered" evidence="1">
    <location>
        <begin position="34"/>
        <end position="61"/>
    </location>
</feature>
<evidence type="ECO:0000313" key="3">
    <source>
        <dbReference type="Proteomes" id="UP000326912"/>
    </source>
</evidence>